<name>A0ABY7IYM9_STRNI</name>
<dbReference type="RefSeq" id="WP_277410997.1">
    <property type="nucleotide sequence ID" value="NZ_CP114203.1"/>
</dbReference>
<feature type="region of interest" description="Disordered" evidence="1">
    <location>
        <begin position="40"/>
        <end position="64"/>
    </location>
</feature>
<keyword evidence="4" id="KW-1185">Reference proteome</keyword>
<protein>
    <recommendedName>
        <fullName evidence="5">Lipoprotein</fullName>
    </recommendedName>
</protein>
<dbReference type="GeneID" id="301331166"/>
<feature type="compositionally biased region" description="Low complexity" evidence="1">
    <location>
        <begin position="182"/>
        <end position="196"/>
    </location>
</feature>
<organism evidence="3 4">
    <name type="scientific">Streptomyces nigrescens</name>
    <dbReference type="NCBI Taxonomy" id="1920"/>
    <lineage>
        <taxon>Bacteria</taxon>
        <taxon>Bacillati</taxon>
        <taxon>Actinomycetota</taxon>
        <taxon>Actinomycetes</taxon>
        <taxon>Kitasatosporales</taxon>
        <taxon>Streptomycetaceae</taxon>
        <taxon>Streptomyces</taxon>
    </lineage>
</organism>
<feature type="region of interest" description="Disordered" evidence="1">
    <location>
        <begin position="109"/>
        <end position="146"/>
    </location>
</feature>
<gene>
    <name evidence="3" type="ORF">STRNI_001978</name>
</gene>
<accession>A0ABY7IYM9</accession>
<feature type="chain" id="PRO_5046172813" description="Lipoprotein" evidence="2">
    <location>
        <begin position="32"/>
        <end position="216"/>
    </location>
</feature>
<keyword evidence="2" id="KW-0732">Signal</keyword>
<dbReference type="EMBL" id="CP114203">
    <property type="protein sequence ID" value="WAU03790.1"/>
    <property type="molecule type" value="Genomic_DNA"/>
</dbReference>
<feature type="region of interest" description="Disordered" evidence="1">
    <location>
        <begin position="165"/>
        <end position="199"/>
    </location>
</feature>
<evidence type="ECO:0000256" key="1">
    <source>
        <dbReference type="SAM" id="MobiDB-lite"/>
    </source>
</evidence>
<sequence length="216" mass="22989">MKIRNRSRAVGRVRLAALLALPMLVLSTACSGENGGVKTVQDVASSPGDAASGNKSSGKQGGTGDKGAFYDAQVKYVQCMRGEGGIKDFPDPKLSGYLDYTKIEEVARKSGNEEMSKGPKDGKKEKPVCGKEKAAAERVEPKRDAEKEYESLLSHAKCMREHGVSKFSNPTMSDGHVIPGGDANPAASPIDPDSPAYRQAREACKDKLLDGLDGMQ</sequence>
<dbReference type="Proteomes" id="UP001210169">
    <property type="component" value="Chromosome"/>
</dbReference>
<evidence type="ECO:0000313" key="3">
    <source>
        <dbReference type="EMBL" id="WAU03790.1"/>
    </source>
</evidence>
<proteinExistence type="predicted"/>
<dbReference type="PROSITE" id="PS51257">
    <property type="entry name" value="PROKAR_LIPOPROTEIN"/>
    <property type="match status" value="1"/>
</dbReference>
<reference evidence="3 4" key="1">
    <citation type="submission" date="2022-12" db="EMBL/GenBank/DDBJ databases">
        <authorList>
            <person name="Ruckert C."/>
            <person name="Busche T."/>
            <person name="Kalinowski J."/>
            <person name="Wittmann C."/>
        </authorList>
    </citation>
    <scope>NUCLEOTIDE SEQUENCE [LARGE SCALE GENOMIC DNA]</scope>
    <source>
        <strain evidence="3 4">DSM 40276</strain>
    </source>
</reference>
<evidence type="ECO:0008006" key="5">
    <source>
        <dbReference type="Google" id="ProtNLM"/>
    </source>
</evidence>
<evidence type="ECO:0000313" key="4">
    <source>
        <dbReference type="Proteomes" id="UP001210169"/>
    </source>
</evidence>
<feature type="signal peptide" evidence="2">
    <location>
        <begin position="1"/>
        <end position="31"/>
    </location>
</feature>
<evidence type="ECO:0000256" key="2">
    <source>
        <dbReference type="SAM" id="SignalP"/>
    </source>
</evidence>